<dbReference type="Pfam" id="PF00720">
    <property type="entry name" value="SSI"/>
    <property type="match status" value="1"/>
</dbReference>
<keyword evidence="5" id="KW-0722">Serine protease inhibitor</keyword>
<keyword evidence="6" id="KW-1015">Disulfide bond</keyword>
<dbReference type="GO" id="GO:0004867">
    <property type="term" value="F:serine-type endopeptidase inhibitor activity"/>
    <property type="evidence" value="ECO:0007669"/>
    <property type="project" value="UniProtKB-KW"/>
</dbReference>
<sequence>MPVTRRRRSARATVSVTVLATVSAALAVALSAGPAGADETTPPDQGLQLTVSGSGNTWMRGVRLNCPDTQGRHPHATAACDALTWARGDMDALPGEPRNCTKQYDPVTVTATGSWRGGPVNWRKEYANACMMDSATGPVFRF</sequence>
<dbReference type="Gene3D" id="3.30.350.10">
    <property type="entry name" value="Subtilisin inhibitor-like"/>
    <property type="match status" value="1"/>
</dbReference>
<comment type="similarity">
    <text evidence="2">Belongs to the protease inhibitor I16 (SSI) family.</text>
</comment>
<feature type="signal peptide" evidence="7">
    <location>
        <begin position="1"/>
        <end position="37"/>
    </location>
</feature>
<feature type="domain" description="Subtilisin inhibitor" evidence="8">
    <location>
        <begin position="47"/>
        <end position="128"/>
    </location>
</feature>
<protein>
    <submittedName>
        <fullName evidence="9">Protease inhibitor</fullName>
    </submittedName>
</protein>
<dbReference type="InterPro" id="IPR036819">
    <property type="entry name" value="Subtilisin_inhibitor-like_sf"/>
</dbReference>
<reference evidence="9 10" key="1">
    <citation type="submission" date="2018-08" db="EMBL/GenBank/DDBJ databases">
        <title>Streptomyces NEAU-D10 sp. nov., a novel Actinomycete isolated from soil.</title>
        <authorList>
            <person name="Jin L."/>
        </authorList>
    </citation>
    <scope>NUCLEOTIDE SEQUENCE [LARGE SCALE GENOMIC DNA]</scope>
    <source>
        <strain evidence="9 10">NEAU-D10</strain>
    </source>
</reference>
<evidence type="ECO:0000256" key="2">
    <source>
        <dbReference type="ARBA" id="ARBA00010472"/>
    </source>
</evidence>
<evidence type="ECO:0000313" key="10">
    <source>
        <dbReference type="Proteomes" id="UP000262477"/>
    </source>
</evidence>
<dbReference type="OrthoDB" id="4567948at2"/>
<evidence type="ECO:0000256" key="1">
    <source>
        <dbReference type="ARBA" id="ARBA00004613"/>
    </source>
</evidence>
<name>A0A371Q9T3_STRIH</name>
<keyword evidence="10" id="KW-1185">Reference proteome</keyword>
<dbReference type="EMBL" id="QUAC01000036">
    <property type="protein sequence ID" value="REK91203.1"/>
    <property type="molecule type" value="Genomic_DNA"/>
</dbReference>
<gene>
    <name evidence="9" type="ORF">DY245_05815</name>
</gene>
<dbReference type="AlphaFoldDB" id="A0A371Q9T3"/>
<organism evidence="9 10">
    <name type="scientific">Streptomyces inhibens</name>
    <dbReference type="NCBI Taxonomy" id="2293571"/>
    <lineage>
        <taxon>Bacteria</taxon>
        <taxon>Bacillati</taxon>
        <taxon>Actinomycetota</taxon>
        <taxon>Actinomycetes</taxon>
        <taxon>Kitasatosporales</taxon>
        <taxon>Streptomycetaceae</taxon>
        <taxon>Streptomyces</taxon>
    </lineage>
</organism>
<comment type="subcellular location">
    <subcellularLocation>
        <location evidence="1">Secreted</location>
    </subcellularLocation>
</comment>
<keyword evidence="7" id="KW-0732">Signal</keyword>
<dbReference type="RefSeq" id="WP_128504230.1">
    <property type="nucleotide sequence ID" value="NZ_QUAC01000036.1"/>
</dbReference>
<proteinExistence type="inferred from homology"/>
<feature type="chain" id="PRO_5016794771" evidence="7">
    <location>
        <begin position="38"/>
        <end position="142"/>
    </location>
</feature>
<evidence type="ECO:0000256" key="4">
    <source>
        <dbReference type="ARBA" id="ARBA00022690"/>
    </source>
</evidence>
<dbReference type="GO" id="GO:0005576">
    <property type="term" value="C:extracellular region"/>
    <property type="evidence" value="ECO:0007669"/>
    <property type="project" value="UniProtKB-SubCell"/>
</dbReference>
<evidence type="ECO:0000313" key="9">
    <source>
        <dbReference type="EMBL" id="REK91203.1"/>
    </source>
</evidence>
<evidence type="ECO:0000256" key="6">
    <source>
        <dbReference type="ARBA" id="ARBA00023157"/>
    </source>
</evidence>
<evidence type="ECO:0000256" key="7">
    <source>
        <dbReference type="SAM" id="SignalP"/>
    </source>
</evidence>
<keyword evidence="4" id="KW-0646">Protease inhibitor</keyword>
<dbReference type="InterPro" id="IPR023549">
    <property type="entry name" value="Subtilisin_inhibitor"/>
</dbReference>
<dbReference type="Proteomes" id="UP000262477">
    <property type="component" value="Unassembled WGS sequence"/>
</dbReference>
<evidence type="ECO:0000256" key="5">
    <source>
        <dbReference type="ARBA" id="ARBA00022900"/>
    </source>
</evidence>
<dbReference type="SUPFAM" id="SSF55399">
    <property type="entry name" value="Subtilisin inhibitor"/>
    <property type="match status" value="1"/>
</dbReference>
<accession>A0A371Q9T3</accession>
<evidence type="ECO:0000256" key="3">
    <source>
        <dbReference type="ARBA" id="ARBA00022525"/>
    </source>
</evidence>
<evidence type="ECO:0000259" key="8">
    <source>
        <dbReference type="Pfam" id="PF00720"/>
    </source>
</evidence>
<keyword evidence="3" id="KW-0964">Secreted</keyword>
<comment type="caution">
    <text evidence="9">The sequence shown here is derived from an EMBL/GenBank/DDBJ whole genome shotgun (WGS) entry which is preliminary data.</text>
</comment>